<reference evidence="1 2" key="1">
    <citation type="journal article" date="2018" name="Sci. Rep.">
        <title>Genomic signatures of local adaptation to the degree of environmental predictability in rotifers.</title>
        <authorList>
            <person name="Franch-Gras L."/>
            <person name="Hahn C."/>
            <person name="Garcia-Roger E.M."/>
            <person name="Carmona M.J."/>
            <person name="Serra M."/>
            <person name="Gomez A."/>
        </authorList>
    </citation>
    <scope>NUCLEOTIDE SEQUENCE [LARGE SCALE GENOMIC DNA]</scope>
    <source>
        <strain evidence="1">HYR1</strain>
    </source>
</reference>
<dbReference type="Proteomes" id="UP000276133">
    <property type="component" value="Unassembled WGS sequence"/>
</dbReference>
<sequence>MLNRFHRNVRVLFNQALNVIQNSVMFKPAYLLPSKTIFSKILLLIQLRLKPVGQLFILTPINISNLANPFFQQSQRTVKTLLRIGHNQLDQAILSQQSSHPPVKKPPTILPLNDFIDDIFLFHAARRVVQIGKGDRYLMINGNQLLLSALETLFELVYLLFHVANRLVFTLSSN</sequence>
<protein>
    <submittedName>
        <fullName evidence="1">Uncharacterized protein</fullName>
    </submittedName>
</protein>
<comment type="caution">
    <text evidence="1">The sequence shown here is derived from an EMBL/GenBank/DDBJ whole genome shotgun (WGS) entry which is preliminary data.</text>
</comment>
<evidence type="ECO:0000313" key="2">
    <source>
        <dbReference type="Proteomes" id="UP000276133"/>
    </source>
</evidence>
<evidence type="ECO:0000313" key="1">
    <source>
        <dbReference type="EMBL" id="RNA37893.1"/>
    </source>
</evidence>
<proteinExistence type="predicted"/>
<dbReference type="AlphaFoldDB" id="A0A3M7SQ00"/>
<organism evidence="1 2">
    <name type="scientific">Brachionus plicatilis</name>
    <name type="common">Marine rotifer</name>
    <name type="synonym">Brachionus muelleri</name>
    <dbReference type="NCBI Taxonomy" id="10195"/>
    <lineage>
        <taxon>Eukaryota</taxon>
        <taxon>Metazoa</taxon>
        <taxon>Spiralia</taxon>
        <taxon>Gnathifera</taxon>
        <taxon>Rotifera</taxon>
        <taxon>Eurotatoria</taxon>
        <taxon>Monogononta</taxon>
        <taxon>Pseudotrocha</taxon>
        <taxon>Ploima</taxon>
        <taxon>Brachionidae</taxon>
        <taxon>Brachionus</taxon>
    </lineage>
</organism>
<gene>
    <name evidence="1" type="ORF">BpHYR1_051005</name>
</gene>
<keyword evidence="2" id="KW-1185">Reference proteome</keyword>
<dbReference type="EMBL" id="REGN01000962">
    <property type="protein sequence ID" value="RNA37893.1"/>
    <property type="molecule type" value="Genomic_DNA"/>
</dbReference>
<name>A0A3M7SQ00_BRAPC</name>
<accession>A0A3M7SQ00</accession>